<evidence type="ECO:0000313" key="2">
    <source>
        <dbReference type="Proteomes" id="UP001143856"/>
    </source>
</evidence>
<dbReference type="Proteomes" id="UP001143856">
    <property type="component" value="Unassembled WGS sequence"/>
</dbReference>
<dbReference type="EMBL" id="JAPDGR010000335">
    <property type="protein sequence ID" value="KAJ2991382.1"/>
    <property type="molecule type" value="Genomic_DNA"/>
</dbReference>
<organism evidence="1 2">
    <name type="scientific">Xylaria curta</name>
    <dbReference type="NCBI Taxonomy" id="42375"/>
    <lineage>
        <taxon>Eukaryota</taxon>
        <taxon>Fungi</taxon>
        <taxon>Dikarya</taxon>
        <taxon>Ascomycota</taxon>
        <taxon>Pezizomycotina</taxon>
        <taxon>Sordariomycetes</taxon>
        <taxon>Xylariomycetidae</taxon>
        <taxon>Xylariales</taxon>
        <taxon>Xylariaceae</taxon>
        <taxon>Xylaria</taxon>
    </lineage>
</organism>
<sequence>MAVFALPSVLDWTADQATNKPCNQLDPITLGLKEDSIANKVSYQRLGVLNPTGNQAYRATKRNEIDSNFNHAGHFSVDAIDTSDSEDDDYPGSPMDIDSAEPIVLNQMETILARQPIEPIPPQSNPQSDEHTLIALNKTEAILAEEPIDSINVESPSKLNPAAAAAQRAVKMFPKGYPKSPHLPRVRGTPVIKRNVPLQTSSTEHSGPATPDNQNERLRYKGKAASASPDTPTPQKAEKARYENVLEFFPNDVIHSLPGLEDESLPADVDKVEHLKREYRERVRLEEIASQNAMFAHLGVRRPKSTLIQKPSPTWVNRALDAPTKGTFNPRAVHPDAVELKPRDFAKLVPPTAWLNDDCVHSSLCCLAASINNKAGARYKIDPPKCVAVSSLYWNAFCGDYSKLFPRLFSRKWGMTPDNFLQADTVLIPVNSNAHWTLIVIRPSRRTVSYIDSFHSRGETQTRHAYQWLKLFLGNKFVDDDWETQDFSTPRQTNAWDCGMFVITNAMCLALGISPMSYDEDMMPIQRQRIAAMLLNGGFHGEFDLGHL</sequence>
<comment type="caution">
    <text evidence="1">The sequence shown here is derived from an EMBL/GenBank/DDBJ whole genome shotgun (WGS) entry which is preliminary data.</text>
</comment>
<evidence type="ECO:0000313" key="1">
    <source>
        <dbReference type="EMBL" id="KAJ2991382.1"/>
    </source>
</evidence>
<accession>A0ACC1PF46</accession>
<name>A0ACC1PF46_9PEZI</name>
<protein>
    <submittedName>
        <fullName evidence="1">Uncharacterized protein</fullName>
    </submittedName>
</protein>
<gene>
    <name evidence="1" type="ORF">NUW58_g2536</name>
</gene>
<reference evidence="1" key="1">
    <citation type="submission" date="2022-10" db="EMBL/GenBank/DDBJ databases">
        <title>Genome Sequence of Xylaria curta.</title>
        <authorList>
            <person name="Buettner E."/>
        </authorList>
    </citation>
    <scope>NUCLEOTIDE SEQUENCE</scope>
    <source>
        <strain evidence="1">Babe10</strain>
    </source>
</reference>
<keyword evidence="2" id="KW-1185">Reference proteome</keyword>
<proteinExistence type="predicted"/>